<keyword evidence="2" id="KW-0106">Calcium</keyword>
<keyword evidence="5" id="KW-1185">Reference proteome</keyword>
<evidence type="ECO:0000256" key="2">
    <source>
        <dbReference type="ARBA" id="ARBA00022837"/>
    </source>
</evidence>
<dbReference type="InterPro" id="IPR035892">
    <property type="entry name" value="C2_domain_sf"/>
</dbReference>
<dbReference type="AlphaFoldDB" id="A0A8S1JA45"/>
<dbReference type="GO" id="GO:0005509">
    <property type="term" value="F:calcium ion binding"/>
    <property type="evidence" value="ECO:0007669"/>
    <property type="project" value="TreeGrafter"/>
</dbReference>
<evidence type="ECO:0000259" key="3">
    <source>
        <dbReference type="PROSITE" id="PS50004"/>
    </source>
</evidence>
<gene>
    <name evidence="4" type="ORF">OSTQU699_LOCUS9230</name>
</gene>
<organism evidence="4 5">
    <name type="scientific">Ostreobium quekettii</name>
    <dbReference type="NCBI Taxonomy" id="121088"/>
    <lineage>
        <taxon>Eukaryota</taxon>
        <taxon>Viridiplantae</taxon>
        <taxon>Chlorophyta</taxon>
        <taxon>core chlorophytes</taxon>
        <taxon>Ulvophyceae</taxon>
        <taxon>TCBD clade</taxon>
        <taxon>Bryopsidales</taxon>
        <taxon>Ostreobineae</taxon>
        <taxon>Ostreobiaceae</taxon>
        <taxon>Ostreobium</taxon>
    </lineage>
</organism>
<accession>A0A8S1JA45</accession>
<protein>
    <recommendedName>
        <fullName evidence="3">C2 domain-containing protein</fullName>
    </recommendedName>
</protein>
<evidence type="ECO:0000256" key="1">
    <source>
        <dbReference type="ARBA" id="ARBA00022723"/>
    </source>
</evidence>
<dbReference type="SUPFAM" id="SSF49562">
    <property type="entry name" value="C2 domain (Calcium/lipid-binding domain, CaLB)"/>
    <property type="match status" value="1"/>
</dbReference>
<dbReference type="GO" id="GO:0016020">
    <property type="term" value="C:membrane"/>
    <property type="evidence" value="ECO:0007669"/>
    <property type="project" value="TreeGrafter"/>
</dbReference>
<evidence type="ECO:0000313" key="4">
    <source>
        <dbReference type="EMBL" id="CAD7703873.1"/>
    </source>
</evidence>
<comment type="caution">
    <text evidence="4">The sequence shown here is derived from an EMBL/GenBank/DDBJ whole genome shotgun (WGS) entry which is preliminary data.</text>
</comment>
<evidence type="ECO:0000313" key="5">
    <source>
        <dbReference type="Proteomes" id="UP000708148"/>
    </source>
</evidence>
<sequence>MFFTESVYSKGKSLGHAKLGNVKLQYPIKPTRSLELATHDPGNYKGTAAAVGLLTRKGAWWCFTALNKPLQGRTIKEIDYFTDFKSLVQEPSAPAKMWNLKVWVPEARNVAASDKAGAFGKNVTSDCFVAINCKDRKYVSPVVEKTLSPKWPAKKLDLGEAIESDHTLVEIKVFDQDPSNDDDFLGAAYLAMGGMAKAGVGAHELVADLGDSLDVKEKVKRGVQLTGVVVVKWEVASSEEE</sequence>
<dbReference type="InterPro" id="IPR000008">
    <property type="entry name" value="C2_dom"/>
</dbReference>
<dbReference type="OrthoDB" id="5240116at2759"/>
<dbReference type="Gene3D" id="2.60.40.150">
    <property type="entry name" value="C2 domain"/>
    <property type="match status" value="1"/>
</dbReference>
<dbReference type="Proteomes" id="UP000708148">
    <property type="component" value="Unassembled WGS sequence"/>
</dbReference>
<reference evidence="4" key="1">
    <citation type="submission" date="2020-12" db="EMBL/GenBank/DDBJ databases">
        <authorList>
            <person name="Iha C."/>
        </authorList>
    </citation>
    <scope>NUCLEOTIDE SEQUENCE</scope>
</reference>
<proteinExistence type="predicted"/>
<dbReference type="EMBL" id="CAJHUC010002472">
    <property type="protein sequence ID" value="CAD7703873.1"/>
    <property type="molecule type" value="Genomic_DNA"/>
</dbReference>
<feature type="domain" description="C2" evidence="3">
    <location>
        <begin position="79"/>
        <end position="205"/>
    </location>
</feature>
<dbReference type="PANTHER" id="PTHR45911:SF4">
    <property type="entry name" value="MULTIPLE C2 AND TRANSMEMBRANE DOMAIN-CONTAINING PROTEIN"/>
    <property type="match status" value="1"/>
</dbReference>
<dbReference type="Pfam" id="PF00168">
    <property type="entry name" value="C2"/>
    <property type="match status" value="1"/>
</dbReference>
<keyword evidence="1" id="KW-0479">Metal-binding</keyword>
<name>A0A8S1JA45_9CHLO</name>
<dbReference type="PANTHER" id="PTHR45911">
    <property type="entry name" value="C2 DOMAIN-CONTAINING PROTEIN"/>
    <property type="match status" value="1"/>
</dbReference>
<dbReference type="PROSITE" id="PS50004">
    <property type="entry name" value="C2"/>
    <property type="match status" value="1"/>
</dbReference>
<dbReference type="SMART" id="SM00239">
    <property type="entry name" value="C2"/>
    <property type="match status" value="1"/>
</dbReference>